<evidence type="ECO:0000313" key="3">
    <source>
        <dbReference type="Proteomes" id="UP000829196"/>
    </source>
</evidence>
<feature type="region of interest" description="Disordered" evidence="1">
    <location>
        <begin position="1"/>
        <end position="50"/>
    </location>
</feature>
<proteinExistence type="predicted"/>
<dbReference type="EMBL" id="JAGYWB010000011">
    <property type="protein sequence ID" value="KAI0504850.1"/>
    <property type="molecule type" value="Genomic_DNA"/>
</dbReference>
<dbReference type="AlphaFoldDB" id="A0A8T3B5U0"/>
<name>A0A8T3B5U0_DENNO</name>
<accession>A0A8T3B5U0</accession>
<protein>
    <submittedName>
        <fullName evidence="2">Uncharacterized protein</fullName>
    </submittedName>
</protein>
<dbReference type="Proteomes" id="UP000829196">
    <property type="component" value="Unassembled WGS sequence"/>
</dbReference>
<keyword evidence="3" id="KW-1185">Reference proteome</keyword>
<comment type="caution">
    <text evidence="2">The sequence shown here is derived from an EMBL/GenBank/DDBJ whole genome shotgun (WGS) entry which is preliminary data.</text>
</comment>
<sequence>MTTYSSKLGSGAVGGLGPVDRRTRRGRDQSGGDDEAEDRVASDCDQSADTRATITIHPPLNMSTYSLVFSQSLTWTKMQWNLQSKEEELIDVKEARRERRRRKAKKFKEW</sequence>
<reference evidence="2" key="1">
    <citation type="journal article" date="2022" name="Front. Genet.">
        <title>Chromosome-Scale Assembly of the Dendrobium nobile Genome Provides Insights Into the Molecular Mechanism of the Biosynthesis of the Medicinal Active Ingredient of Dendrobium.</title>
        <authorList>
            <person name="Xu Q."/>
            <person name="Niu S.-C."/>
            <person name="Li K.-L."/>
            <person name="Zheng P.-J."/>
            <person name="Zhang X.-J."/>
            <person name="Jia Y."/>
            <person name="Liu Y."/>
            <person name="Niu Y.-X."/>
            <person name="Yu L.-H."/>
            <person name="Chen D.-F."/>
            <person name="Zhang G.-Q."/>
        </authorList>
    </citation>
    <scope>NUCLEOTIDE SEQUENCE</scope>
    <source>
        <tissue evidence="2">Leaf</tissue>
    </source>
</reference>
<gene>
    <name evidence="2" type="ORF">KFK09_015804</name>
</gene>
<organism evidence="2 3">
    <name type="scientific">Dendrobium nobile</name>
    <name type="common">Orchid</name>
    <dbReference type="NCBI Taxonomy" id="94219"/>
    <lineage>
        <taxon>Eukaryota</taxon>
        <taxon>Viridiplantae</taxon>
        <taxon>Streptophyta</taxon>
        <taxon>Embryophyta</taxon>
        <taxon>Tracheophyta</taxon>
        <taxon>Spermatophyta</taxon>
        <taxon>Magnoliopsida</taxon>
        <taxon>Liliopsida</taxon>
        <taxon>Asparagales</taxon>
        <taxon>Orchidaceae</taxon>
        <taxon>Epidendroideae</taxon>
        <taxon>Malaxideae</taxon>
        <taxon>Dendrobiinae</taxon>
        <taxon>Dendrobium</taxon>
    </lineage>
</organism>
<evidence type="ECO:0000256" key="1">
    <source>
        <dbReference type="SAM" id="MobiDB-lite"/>
    </source>
</evidence>
<evidence type="ECO:0000313" key="2">
    <source>
        <dbReference type="EMBL" id="KAI0504850.1"/>
    </source>
</evidence>